<comment type="caution">
    <text evidence="2">The sequence shown here is derived from an EMBL/GenBank/DDBJ whole genome shotgun (WGS) entry which is preliminary data.</text>
</comment>
<evidence type="ECO:0000313" key="3">
    <source>
        <dbReference type="EMBL" id="RLN69403.1"/>
    </source>
</evidence>
<protein>
    <submittedName>
        <fullName evidence="2">Uncharacterized protein</fullName>
    </submittedName>
</protein>
<dbReference type="Gene3D" id="1.25.40.10">
    <property type="entry name" value="Tetratricopeptide repeat domain"/>
    <property type="match status" value="1"/>
</dbReference>
<dbReference type="OrthoDB" id="9991317at2759"/>
<dbReference type="AlphaFoldDB" id="A0A3F2RVW0"/>
<gene>
    <name evidence="3" type="ORF">BBJ29_005426</name>
    <name evidence="2" type="ORF">BBP00_00003586</name>
</gene>
<dbReference type="InterPro" id="IPR019734">
    <property type="entry name" value="TPR_rpt"/>
</dbReference>
<dbReference type="SUPFAM" id="SSF48452">
    <property type="entry name" value="TPR-like"/>
    <property type="match status" value="1"/>
</dbReference>
<evidence type="ECO:0000313" key="2">
    <source>
        <dbReference type="EMBL" id="RLN64251.1"/>
    </source>
</evidence>
<keyword evidence="1" id="KW-0802">TPR repeat</keyword>
<feature type="repeat" description="TPR" evidence="1">
    <location>
        <begin position="325"/>
        <end position="358"/>
    </location>
</feature>
<dbReference type="Proteomes" id="UP000277300">
    <property type="component" value="Unassembled WGS sequence"/>
</dbReference>
<organism evidence="2 4">
    <name type="scientific">Phytophthora kernoviae</name>
    <dbReference type="NCBI Taxonomy" id="325452"/>
    <lineage>
        <taxon>Eukaryota</taxon>
        <taxon>Sar</taxon>
        <taxon>Stramenopiles</taxon>
        <taxon>Oomycota</taxon>
        <taxon>Peronosporomycetes</taxon>
        <taxon>Peronosporales</taxon>
        <taxon>Peronosporaceae</taxon>
        <taxon>Phytophthora</taxon>
    </lineage>
</organism>
<dbReference type="Pfam" id="PF13432">
    <property type="entry name" value="TPR_16"/>
    <property type="match status" value="1"/>
</dbReference>
<dbReference type="SMART" id="SM00028">
    <property type="entry name" value="TPR"/>
    <property type="match status" value="2"/>
</dbReference>
<dbReference type="EMBL" id="MBAD02000344">
    <property type="protein sequence ID" value="RLN69403.1"/>
    <property type="molecule type" value="Genomic_DNA"/>
</dbReference>
<evidence type="ECO:0000256" key="1">
    <source>
        <dbReference type="PROSITE-ProRule" id="PRU00339"/>
    </source>
</evidence>
<dbReference type="PROSITE" id="PS50005">
    <property type="entry name" value="TPR"/>
    <property type="match status" value="1"/>
</dbReference>
<evidence type="ECO:0000313" key="5">
    <source>
        <dbReference type="Proteomes" id="UP000284657"/>
    </source>
</evidence>
<evidence type="ECO:0000313" key="4">
    <source>
        <dbReference type="Proteomes" id="UP000277300"/>
    </source>
</evidence>
<reference evidence="4 5" key="1">
    <citation type="submission" date="2018-07" db="EMBL/GenBank/DDBJ databases">
        <title>Genome sequencing of oomycete isolates from Chile give support for New Zealand origin for Phytophthora kernoviae and make available the first Nothophytophthora sp. genome.</title>
        <authorList>
            <person name="Studholme D.J."/>
            <person name="Sanfuentes E."/>
            <person name="Panda P."/>
            <person name="Hill R."/>
            <person name="Sambles C."/>
            <person name="Grant M."/>
            <person name="Williams N.M."/>
            <person name="Mcdougal R.L."/>
        </authorList>
    </citation>
    <scope>NUCLEOTIDE SEQUENCE [LARGE SCALE GENOMIC DNA]</scope>
    <source>
        <strain evidence="2">Chile6</strain>
        <strain evidence="3">Chile7</strain>
    </source>
</reference>
<name>A0A3F2RVW0_9STRA</name>
<dbReference type="EMBL" id="MBDO02000077">
    <property type="protein sequence ID" value="RLN64251.1"/>
    <property type="molecule type" value="Genomic_DNA"/>
</dbReference>
<dbReference type="InterPro" id="IPR011990">
    <property type="entry name" value="TPR-like_helical_dom_sf"/>
</dbReference>
<proteinExistence type="predicted"/>
<dbReference type="Proteomes" id="UP000284657">
    <property type="component" value="Unassembled WGS sequence"/>
</dbReference>
<accession>A0A3F2RVW0</accession>
<sequence>MVASPVVIALYRSLLLSARQLQHDVDAGRTLYNAVRSGAVASYAGVKSDWQRERLFVHRFDDLKVLRQTKRAFAAIVRSGFVQPVDEEYEDAVGNRTDAAFKMLRGVDDHNSLVEEFTEQGLFQPKVRSNAIEFLVGNVVEVKGEKRGVIFAWHVISDELEDAEGSRVVYDILPHSPGFSFASKLYNVPQDEIRLDESPKEVVHPALLLYFDGFDGNHHVASEALAARYPSDVSRKTDEANDVVATPSIIQLQSADEDKLLTYLRCDDSTIVQFVMASLEGKWLGECGQRAQTDVQQAVELAAEKKWDAAREILKQVVEDFPEYGYAWNKLGMVEYQSGNFGKALGNYETAIKLKPQLVEALVGLGTCATRLQRWSIAHRAAVQLQEVQPSNDTARMLIEQAVYATL</sequence>